<evidence type="ECO:0000313" key="4">
    <source>
        <dbReference type="EMBL" id="CAG5131553.1"/>
    </source>
</evidence>
<accession>A0A8S3ZPU7</accession>
<dbReference type="EMBL" id="CAJHNH020004746">
    <property type="protein sequence ID" value="CAG5131553.1"/>
    <property type="molecule type" value="Genomic_DNA"/>
</dbReference>
<dbReference type="PANTHER" id="PTHR15666">
    <property type="entry name" value="COMM DOMAIN CONTAINING PROTEIN 5"/>
    <property type="match status" value="1"/>
</dbReference>
<protein>
    <recommendedName>
        <fullName evidence="1">COMM domain-containing protein 5</fullName>
    </recommendedName>
</protein>
<sequence>MMSIIQVKGGSGKVGVDRTLFVGARIPHEIQAMVKPLTKLDKSVFTKILRVIVASVVGPQPDSSSLRSLVSDKLTDDTVAVIFCGLEKLLRQAWKVSTSSLKKEHFLQDLQELQIPAEFHEDLVSCVFGSVRGKIDEQLENARPGLPTLDHLGWRVDVAISTGVLNRVLVRGVTMDMTLSDGSIKDFEMSVSRFQDLRFQVASVLSEMEKLEKRSILKIKD</sequence>
<dbReference type="PROSITE" id="PS51269">
    <property type="entry name" value="COMM"/>
    <property type="match status" value="1"/>
</dbReference>
<proteinExistence type="inferred from homology"/>
<reference evidence="4" key="1">
    <citation type="submission" date="2021-04" db="EMBL/GenBank/DDBJ databases">
        <authorList>
            <consortium name="Molecular Ecology Group"/>
        </authorList>
    </citation>
    <scope>NUCLEOTIDE SEQUENCE</scope>
</reference>
<name>A0A8S3ZPU7_9EUPU</name>
<feature type="domain" description="COMM" evidence="3">
    <location>
        <begin position="148"/>
        <end position="212"/>
    </location>
</feature>
<evidence type="ECO:0000259" key="3">
    <source>
        <dbReference type="PROSITE" id="PS51269"/>
    </source>
</evidence>
<evidence type="ECO:0000256" key="1">
    <source>
        <dbReference type="ARBA" id="ARBA00016556"/>
    </source>
</evidence>
<evidence type="ECO:0000313" key="5">
    <source>
        <dbReference type="Proteomes" id="UP000678393"/>
    </source>
</evidence>
<dbReference type="AlphaFoldDB" id="A0A8S3ZPU7"/>
<comment type="caution">
    <text evidence="4">The sequence shown here is derived from an EMBL/GenBank/DDBJ whole genome shotgun (WGS) entry which is preliminary data.</text>
</comment>
<evidence type="ECO:0000256" key="2">
    <source>
        <dbReference type="ARBA" id="ARBA00093452"/>
    </source>
</evidence>
<dbReference type="Pfam" id="PF07258">
    <property type="entry name" value="COMM_domain"/>
    <property type="match status" value="1"/>
</dbReference>
<dbReference type="GO" id="GO:0005634">
    <property type="term" value="C:nucleus"/>
    <property type="evidence" value="ECO:0007669"/>
    <property type="project" value="TreeGrafter"/>
</dbReference>
<dbReference type="InterPro" id="IPR037357">
    <property type="entry name" value="COMMD5"/>
</dbReference>
<dbReference type="Proteomes" id="UP000678393">
    <property type="component" value="Unassembled WGS sequence"/>
</dbReference>
<organism evidence="4 5">
    <name type="scientific">Candidula unifasciata</name>
    <dbReference type="NCBI Taxonomy" id="100452"/>
    <lineage>
        <taxon>Eukaryota</taxon>
        <taxon>Metazoa</taxon>
        <taxon>Spiralia</taxon>
        <taxon>Lophotrochozoa</taxon>
        <taxon>Mollusca</taxon>
        <taxon>Gastropoda</taxon>
        <taxon>Heterobranchia</taxon>
        <taxon>Euthyneura</taxon>
        <taxon>Panpulmonata</taxon>
        <taxon>Eupulmonata</taxon>
        <taxon>Stylommatophora</taxon>
        <taxon>Helicina</taxon>
        <taxon>Helicoidea</taxon>
        <taxon>Geomitridae</taxon>
        <taxon>Candidula</taxon>
    </lineage>
</organism>
<gene>
    <name evidence="4" type="ORF">CUNI_LOCUS17111</name>
</gene>
<keyword evidence="5" id="KW-1185">Reference proteome</keyword>
<dbReference type="InterPro" id="IPR017920">
    <property type="entry name" value="COMM"/>
</dbReference>
<dbReference type="OrthoDB" id="203754at2759"/>
<dbReference type="PANTHER" id="PTHR15666:SF1">
    <property type="entry name" value="COMM DOMAIN-CONTAINING PROTEIN 5"/>
    <property type="match status" value="1"/>
</dbReference>
<comment type="similarity">
    <text evidence="2">Belongs to the COMM domain-containing protein 5 family.</text>
</comment>
<dbReference type="Pfam" id="PF21672">
    <property type="entry name" value="COMM_HN"/>
    <property type="match status" value="1"/>
</dbReference>